<evidence type="ECO:0000313" key="2">
    <source>
        <dbReference type="EMBL" id="OTF95332.1"/>
    </source>
</evidence>
<organism evidence="2 3">
    <name type="scientific">Helianthus annuus</name>
    <name type="common">Common sunflower</name>
    <dbReference type="NCBI Taxonomy" id="4232"/>
    <lineage>
        <taxon>Eukaryota</taxon>
        <taxon>Viridiplantae</taxon>
        <taxon>Streptophyta</taxon>
        <taxon>Embryophyta</taxon>
        <taxon>Tracheophyta</taxon>
        <taxon>Spermatophyta</taxon>
        <taxon>Magnoliopsida</taxon>
        <taxon>eudicotyledons</taxon>
        <taxon>Gunneridae</taxon>
        <taxon>Pentapetalae</taxon>
        <taxon>asterids</taxon>
        <taxon>campanulids</taxon>
        <taxon>Asterales</taxon>
        <taxon>Asteraceae</taxon>
        <taxon>Asteroideae</taxon>
        <taxon>Heliantheae alliance</taxon>
        <taxon>Heliantheae</taxon>
        <taxon>Helianthus</taxon>
    </lineage>
</organism>
<feature type="compositionally biased region" description="Low complexity" evidence="1">
    <location>
        <begin position="1"/>
        <end position="33"/>
    </location>
</feature>
<name>A0A251S9W0_HELAN</name>
<evidence type="ECO:0000256" key="1">
    <source>
        <dbReference type="SAM" id="MobiDB-lite"/>
    </source>
</evidence>
<keyword evidence="3" id="KW-1185">Reference proteome</keyword>
<feature type="region of interest" description="Disordered" evidence="1">
    <location>
        <begin position="1"/>
        <end position="37"/>
    </location>
</feature>
<dbReference type="InParanoid" id="A0A251S9W0"/>
<proteinExistence type="predicted"/>
<reference evidence="3" key="1">
    <citation type="journal article" date="2017" name="Nature">
        <title>The sunflower genome provides insights into oil metabolism, flowering and Asterid evolution.</title>
        <authorList>
            <person name="Badouin H."/>
            <person name="Gouzy J."/>
            <person name="Grassa C.J."/>
            <person name="Murat F."/>
            <person name="Staton S.E."/>
            <person name="Cottret L."/>
            <person name="Lelandais-Briere C."/>
            <person name="Owens G.L."/>
            <person name="Carrere S."/>
            <person name="Mayjonade B."/>
            <person name="Legrand L."/>
            <person name="Gill N."/>
            <person name="Kane N.C."/>
            <person name="Bowers J.E."/>
            <person name="Hubner S."/>
            <person name="Bellec A."/>
            <person name="Berard A."/>
            <person name="Berges H."/>
            <person name="Blanchet N."/>
            <person name="Boniface M.C."/>
            <person name="Brunel D."/>
            <person name="Catrice O."/>
            <person name="Chaidir N."/>
            <person name="Claudel C."/>
            <person name="Donnadieu C."/>
            <person name="Faraut T."/>
            <person name="Fievet G."/>
            <person name="Helmstetter N."/>
            <person name="King M."/>
            <person name="Knapp S.J."/>
            <person name="Lai Z."/>
            <person name="Le Paslier M.C."/>
            <person name="Lippi Y."/>
            <person name="Lorenzon L."/>
            <person name="Mandel J.R."/>
            <person name="Marage G."/>
            <person name="Marchand G."/>
            <person name="Marquand E."/>
            <person name="Bret-Mestries E."/>
            <person name="Morien E."/>
            <person name="Nambeesan S."/>
            <person name="Nguyen T."/>
            <person name="Pegot-Espagnet P."/>
            <person name="Pouilly N."/>
            <person name="Raftis F."/>
            <person name="Sallet E."/>
            <person name="Schiex T."/>
            <person name="Thomas J."/>
            <person name="Vandecasteele C."/>
            <person name="Vares D."/>
            <person name="Vear F."/>
            <person name="Vautrin S."/>
            <person name="Crespi M."/>
            <person name="Mangin B."/>
            <person name="Burke J.M."/>
            <person name="Salse J."/>
            <person name="Munos S."/>
            <person name="Vincourt P."/>
            <person name="Rieseberg L.H."/>
            <person name="Langlade N.B."/>
        </authorList>
    </citation>
    <scope>NUCLEOTIDE SEQUENCE [LARGE SCALE GENOMIC DNA]</scope>
    <source>
        <strain evidence="3">cv. SF193</strain>
    </source>
</reference>
<protein>
    <submittedName>
        <fullName evidence="2">Uncharacterized protein</fullName>
    </submittedName>
</protein>
<evidence type="ECO:0000313" key="3">
    <source>
        <dbReference type="Proteomes" id="UP000215914"/>
    </source>
</evidence>
<dbReference type="EMBL" id="CM007904">
    <property type="protein sequence ID" value="OTF95332.1"/>
    <property type="molecule type" value="Genomic_DNA"/>
</dbReference>
<dbReference type="AlphaFoldDB" id="A0A251S9W0"/>
<dbReference type="Proteomes" id="UP000215914">
    <property type="component" value="Chromosome 15"/>
</dbReference>
<sequence length="69" mass="7191">MFELDSIGNLGGSSSSQGGTDRNLGGSSSSQGGMDSCLKGKVTMNNFRMMIKLARGPNTPASAKFLLLY</sequence>
<gene>
    <name evidence="2" type="ORF">HannXRQ_Chr15g0481921</name>
</gene>
<accession>A0A251S9W0</accession>